<name>A0ABT9QD70_9ACTN</name>
<dbReference type="CDD" id="cd08509">
    <property type="entry name" value="PBP2_TmCBP_oligosaccharides_like"/>
    <property type="match status" value="1"/>
</dbReference>
<dbReference type="InterPro" id="IPR039424">
    <property type="entry name" value="SBP_5"/>
</dbReference>
<proteinExistence type="predicted"/>
<evidence type="ECO:0000256" key="1">
    <source>
        <dbReference type="SAM" id="SignalP"/>
    </source>
</evidence>
<evidence type="ECO:0000313" key="3">
    <source>
        <dbReference type="EMBL" id="MDP9844009.1"/>
    </source>
</evidence>
<organism evidence="3 4">
    <name type="scientific">Streptosporangium lutulentum</name>
    <dbReference type="NCBI Taxonomy" id="1461250"/>
    <lineage>
        <taxon>Bacteria</taxon>
        <taxon>Bacillati</taxon>
        <taxon>Actinomycetota</taxon>
        <taxon>Actinomycetes</taxon>
        <taxon>Streptosporangiales</taxon>
        <taxon>Streptosporangiaceae</taxon>
        <taxon>Streptosporangium</taxon>
    </lineage>
</organism>
<evidence type="ECO:0000259" key="2">
    <source>
        <dbReference type="Pfam" id="PF00496"/>
    </source>
</evidence>
<dbReference type="Pfam" id="PF00496">
    <property type="entry name" value="SBP_bac_5"/>
    <property type="match status" value="1"/>
</dbReference>
<dbReference type="PROSITE" id="PS51257">
    <property type="entry name" value="PROKAR_LIPOPROTEIN"/>
    <property type="match status" value="1"/>
</dbReference>
<dbReference type="EMBL" id="JAUSQU010000001">
    <property type="protein sequence ID" value="MDP9844009.1"/>
    <property type="molecule type" value="Genomic_DNA"/>
</dbReference>
<reference evidence="3 4" key="1">
    <citation type="submission" date="2023-07" db="EMBL/GenBank/DDBJ databases">
        <title>Sequencing the genomes of 1000 actinobacteria strains.</title>
        <authorList>
            <person name="Klenk H.-P."/>
        </authorList>
    </citation>
    <scope>NUCLEOTIDE SEQUENCE [LARGE SCALE GENOMIC DNA]</scope>
    <source>
        <strain evidence="3 4">DSM 46740</strain>
    </source>
</reference>
<dbReference type="Proteomes" id="UP001225356">
    <property type="component" value="Unassembled WGS sequence"/>
</dbReference>
<dbReference type="Gene3D" id="3.90.76.10">
    <property type="entry name" value="Dipeptide-binding Protein, Domain 1"/>
    <property type="match status" value="1"/>
</dbReference>
<dbReference type="RefSeq" id="WP_307558543.1">
    <property type="nucleotide sequence ID" value="NZ_JAUSQU010000001.1"/>
</dbReference>
<gene>
    <name evidence="3" type="ORF">J2853_003220</name>
</gene>
<protein>
    <submittedName>
        <fullName evidence="3">Peptide/nickel transport system substrate-binding protein</fullName>
    </submittedName>
</protein>
<accession>A0ABT9QD70</accession>
<dbReference type="SUPFAM" id="SSF53850">
    <property type="entry name" value="Periplasmic binding protein-like II"/>
    <property type="match status" value="1"/>
</dbReference>
<dbReference type="Gene3D" id="3.40.190.10">
    <property type="entry name" value="Periplasmic binding protein-like II"/>
    <property type="match status" value="1"/>
</dbReference>
<sequence>MKRLAVVAVLIALTTAACGGGAGGGSAASDGGVYTTIDALKPGLDANAPINPYNPKGNAFQGYNSEWLGWTKNNLTDSDEFYPGVAESWKIAPRQSSITINLRPNGRWSDGTPITAEDVKFSIGLAYTQGGTAYALDPSAAGTASDIKIINDRTIKITQSAKNPSNSFVQGVMETFIVPEHVWAGVLPADFWTKLKTAQSDAPGADAARAEITSLADKVIAFAPPKDVSAGPFALARVNPGEALLVKNKYFYNAANVAPDKVKILNYTGNEQVWNYLISGQLDNAPFTALPANVMKRIVQTSGNNVVKGYSPVGNALAFNQSKKPYDNVHVRRALAYLIDRAQVTKVASPEGGVAALTTSGMHQEAAEAWLGDKLSTLDPYTFNPAKAAEELRAAGMRKIGGKWAMPDGTPWKMTINVPASFSDWVSGAKAVTSQLNDAGIDAQVVSTADYPLYLQEIAQGRYDVGFWLVALGPSPYNIYQRLYGASNGWQLFGGKLKHVAPGTEGNWMGGPETLDVKGVGKVDPGALAVQLNSASEAEQKKIIGVLAEATNQDLPVIQMWDYVNTQFVNTTRFTGFPPNNSDTLRLTSGVWLQLGLIKRKQA</sequence>
<feature type="chain" id="PRO_5046784538" evidence="1">
    <location>
        <begin position="20"/>
        <end position="603"/>
    </location>
</feature>
<dbReference type="InterPro" id="IPR000914">
    <property type="entry name" value="SBP_5_dom"/>
</dbReference>
<keyword evidence="1" id="KW-0732">Signal</keyword>
<evidence type="ECO:0000313" key="4">
    <source>
        <dbReference type="Proteomes" id="UP001225356"/>
    </source>
</evidence>
<comment type="caution">
    <text evidence="3">The sequence shown here is derived from an EMBL/GenBank/DDBJ whole genome shotgun (WGS) entry which is preliminary data.</text>
</comment>
<dbReference type="Gene3D" id="3.10.105.10">
    <property type="entry name" value="Dipeptide-binding Protein, Domain 3"/>
    <property type="match status" value="1"/>
</dbReference>
<keyword evidence="4" id="KW-1185">Reference proteome</keyword>
<dbReference type="PANTHER" id="PTHR30290">
    <property type="entry name" value="PERIPLASMIC BINDING COMPONENT OF ABC TRANSPORTER"/>
    <property type="match status" value="1"/>
</dbReference>
<feature type="domain" description="Solute-binding protein family 5" evidence="2">
    <location>
        <begin position="80"/>
        <end position="489"/>
    </location>
</feature>
<feature type="signal peptide" evidence="1">
    <location>
        <begin position="1"/>
        <end position="19"/>
    </location>
</feature>